<protein>
    <recommendedName>
        <fullName evidence="7">TRAP transporter large permease protein</fullName>
    </recommendedName>
</protein>
<comment type="similarity">
    <text evidence="7">Belongs to the TRAP transporter large permease family.</text>
</comment>
<feature type="transmembrane region" description="Helical" evidence="7">
    <location>
        <begin position="311"/>
        <end position="336"/>
    </location>
</feature>
<comment type="subcellular location">
    <subcellularLocation>
        <location evidence="1 7">Cell inner membrane</location>
        <topology evidence="1 7">Multi-pass membrane protein</topology>
    </subcellularLocation>
</comment>
<dbReference type="Pfam" id="PF06808">
    <property type="entry name" value="DctM"/>
    <property type="match status" value="1"/>
</dbReference>
<evidence type="ECO:0000256" key="7">
    <source>
        <dbReference type="RuleBase" id="RU369079"/>
    </source>
</evidence>
<dbReference type="OrthoDB" id="9790209at2"/>
<dbReference type="GO" id="GO:0005886">
    <property type="term" value="C:plasma membrane"/>
    <property type="evidence" value="ECO:0007669"/>
    <property type="project" value="UniProtKB-SubCell"/>
</dbReference>
<keyword evidence="2" id="KW-1003">Cell membrane</keyword>
<dbReference type="RefSeq" id="WP_121168604.1">
    <property type="nucleotide sequence ID" value="NZ_RAPE01000005.1"/>
</dbReference>
<dbReference type="PIRSF" id="PIRSF006066">
    <property type="entry name" value="HI0050"/>
    <property type="match status" value="1"/>
</dbReference>
<dbReference type="InterPro" id="IPR010656">
    <property type="entry name" value="DctM"/>
</dbReference>
<feature type="domain" description="TRAP C4-dicarboxylate transport system permease DctM subunit" evidence="8">
    <location>
        <begin position="12"/>
        <end position="426"/>
    </location>
</feature>
<gene>
    <name evidence="9" type="ORF">D6850_15925</name>
</gene>
<comment type="function">
    <text evidence="7">Part of the tripartite ATP-independent periplasmic (TRAP) transport system.</text>
</comment>
<dbReference type="AlphaFoldDB" id="A0A3A8B4B5"/>
<feature type="transmembrane region" description="Helical" evidence="7">
    <location>
        <begin position="51"/>
        <end position="73"/>
    </location>
</feature>
<keyword evidence="3 7" id="KW-0997">Cell inner membrane</keyword>
<evidence type="ECO:0000256" key="3">
    <source>
        <dbReference type="ARBA" id="ARBA00022519"/>
    </source>
</evidence>
<comment type="caution">
    <text evidence="9">The sequence shown here is derived from an EMBL/GenBank/DDBJ whole genome shotgun (WGS) entry which is preliminary data.</text>
</comment>
<evidence type="ECO:0000256" key="4">
    <source>
        <dbReference type="ARBA" id="ARBA00022692"/>
    </source>
</evidence>
<comment type="subunit">
    <text evidence="7">The complex comprises the extracytoplasmic solute receptor protein and the two transmembrane proteins.</text>
</comment>
<dbReference type="Proteomes" id="UP000281128">
    <property type="component" value="Unassembled WGS sequence"/>
</dbReference>
<organism evidence="9 10">
    <name type="scientific">Roseovarius spongiae</name>
    <dbReference type="NCBI Taxonomy" id="2320272"/>
    <lineage>
        <taxon>Bacteria</taxon>
        <taxon>Pseudomonadati</taxon>
        <taxon>Pseudomonadota</taxon>
        <taxon>Alphaproteobacteria</taxon>
        <taxon>Rhodobacterales</taxon>
        <taxon>Roseobacteraceae</taxon>
        <taxon>Roseovarius</taxon>
    </lineage>
</organism>
<sequence>MTSLFIAFVILILIMFFLGLGVWVFAGLLLVSITGLVFLIDMSWFRVGTIMGPLVIRSATAWEVSAIPLFIWMGEMMLRTDMSDRLFRGLSPLTYHLPGRLLHTNIAGSALFAAISGSSAATTATVGKITITELSKRGYSKSLTYGSLAGAGSLGLLIPPSIVMIVYGVLAEVSISRLFAAGVFPGMMIAGLYSGYVIMASLLQPGAAPPDRARPGFRDVLRGIMDLIPISILIVLVLGSIYTGYATPSEAAAVGVVATIAMTILTGQFTFGMFFASLRSSVHTSCMIAIILVAAAFLSTAMGFLHVPQDVANAIAALDLTPVGLIVILAVFYILLGMFLEGISITVMSLPITLPLIIAAGYDPIWFGVFLVVMVELAQVTPPIGFNLFIIQGLTGTPIMRVALAALPFFVLMCIGAALLVVFPEIALWLPNWLFDK</sequence>
<dbReference type="EMBL" id="RAPE01000005">
    <property type="protein sequence ID" value="RKF12990.1"/>
    <property type="molecule type" value="Genomic_DNA"/>
</dbReference>
<keyword evidence="7" id="KW-0813">Transport</keyword>
<feature type="transmembrane region" description="Helical" evidence="7">
    <location>
        <begin position="343"/>
        <end position="362"/>
    </location>
</feature>
<evidence type="ECO:0000313" key="9">
    <source>
        <dbReference type="EMBL" id="RKF12990.1"/>
    </source>
</evidence>
<feature type="transmembrane region" description="Helical" evidence="7">
    <location>
        <begin position="143"/>
        <end position="167"/>
    </location>
</feature>
<dbReference type="PANTHER" id="PTHR33362:SF5">
    <property type="entry name" value="C4-DICARBOXYLATE TRAP TRANSPORTER LARGE PERMEASE PROTEIN DCTM"/>
    <property type="match status" value="1"/>
</dbReference>
<evidence type="ECO:0000256" key="1">
    <source>
        <dbReference type="ARBA" id="ARBA00004429"/>
    </source>
</evidence>
<feature type="transmembrane region" description="Helical" evidence="7">
    <location>
        <begin position="402"/>
        <end position="430"/>
    </location>
</feature>
<dbReference type="NCBIfam" id="TIGR00786">
    <property type="entry name" value="dctM"/>
    <property type="match status" value="1"/>
</dbReference>
<keyword evidence="10" id="KW-1185">Reference proteome</keyword>
<name>A0A3A8B4B5_9RHOB</name>
<feature type="transmembrane region" description="Helical" evidence="7">
    <location>
        <begin position="6"/>
        <end position="39"/>
    </location>
</feature>
<dbReference type="GO" id="GO:0022857">
    <property type="term" value="F:transmembrane transporter activity"/>
    <property type="evidence" value="ECO:0007669"/>
    <property type="project" value="UniProtKB-UniRule"/>
</dbReference>
<evidence type="ECO:0000256" key="6">
    <source>
        <dbReference type="ARBA" id="ARBA00023136"/>
    </source>
</evidence>
<feature type="transmembrane region" description="Helical" evidence="7">
    <location>
        <begin position="368"/>
        <end position="390"/>
    </location>
</feature>
<evidence type="ECO:0000256" key="5">
    <source>
        <dbReference type="ARBA" id="ARBA00022989"/>
    </source>
</evidence>
<accession>A0A3A8B4B5</accession>
<evidence type="ECO:0000313" key="10">
    <source>
        <dbReference type="Proteomes" id="UP000281128"/>
    </source>
</evidence>
<keyword evidence="4 7" id="KW-0812">Transmembrane</keyword>
<feature type="transmembrane region" description="Helical" evidence="7">
    <location>
        <begin position="224"/>
        <end position="245"/>
    </location>
</feature>
<reference evidence="9 10" key="1">
    <citation type="submission" date="2018-09" db="EMBL/GenBank/DDBJ databases">
        <title>Roseovarius spongiae sp. nov., isolated from a marine sponge.</title>
        <authorList>
            <person name="Zhuang L."/>
            <person name="Luo L."/>
        </authorList>
    </citation>
    <scope>NUCLEOTIDE SEQUENCE [LARGE SCALE GENOMIC DNA]</scope>
    <source>
        <strain evidence="9 10">HN-E21</strain>
    </source>
</reference>
<keyword evidence="5 7" id="KW-1133">Transmembrane helix</keyword>
<proteinExistence type="inferred from homology"/>
<keyword evidence="6 7" id="KW-0472">Membrane</keyword>
<feature type="transmembrane region" description="Helical" evidence="7">
    <location>
        <begin position="286"/>
        <end position="305"/>
    </location>
</feature>
<evidence type="ECO:0000259" key="8">
    <source>
        <dbReference type="Pfam" id="PF06808"/>
    </source>
</evidence>
<evidence type="ECO:0000256" key="2">
    <source>
        <dbReference type="ARBA" id="ARBA00022475"/>
    </source>
</evidence>
<feature type="transmembrane region" description="Helical" evidence="7">
    <location>
        <begin position="179"/>
        <end position="203"/>
    </location>
</feature>
<dbReference type="PANTHER" id="PTHR33362">
    <property type="entry name" value="SIALIC ACID TRAP TRANSPORTER PERMEASE PROTEIN SIAT-RELATED"/>
    <property type="match status" value="1"/>
</dbReference>
<feature type="transmembrane region" description="Helical" evidence="7">
    <location>
        <begin position="251"/>
        <end position="274"/>
    </location>
</feature>
<dbReference type="InterPro" id="IPR004681">
    <property type="entry name" value="TRAP_DctM"/>
</dbReference>